<accession>A0A1H4AZ63</accession>
<dbReference type="InterPro" id="IPR036102">
    <property type="entry name" value="OsmC/Ohrsf"/>
</dbReference>
<reference evidence="1 2" key="1">
    <citation type="submission" date="2016-10" db="EMBL/GenBank/DDBJ databases">
        <authorList>
            <person name="de Groot N.N."/>
        </authorList>
    </citation>
    <scope>NUCLEOTIDE SEQUENCE [LARGE SCALE GENOMIC DNA]</scope>
    <source>
        <strain evidence="1 2">Vu-144</strain>
    </source>
</reference>
<dbReference type="Gene3D" id="3.30.300.20">
    <property type="match status" value="1"/>
</dbReference>
<dbReference type="AlphaFoldDB" id="A0A1H4AZ63"/>
<dbReference type="PANTHER" id="PTHR39624">
    <property type="entry name" value="PROTEIN INVOLVED IN RIMO-MEDIATED BETA-METHYLTHIOLATION OF RIBOSOMAL PROTEIN S12 YCAO"/>
    <property type="match status" value="1"/>
</dbReference>
<dbReference type="OrthoDB" id="290036at2"/>
<dbReference type="SUPFAM" id="SSF82784">
    <property type="entry name" value="OsmC-like"/>
    <property type="match status" value="1"/>
</dbReference>
<sequence>MTTEIVYQGELRCKATHERSKTVIATDAPVDNKGKGAAFSPSDLLAVALGTCIITTIGIKTDDWDSSFEGTRLEVTKIMSQDPRRVGQLDVDIYPPVGIQLDDKQREIVQRIAHTCPVAKSLHADLVQNINFHW</sequence>
<dbReference type="InterPro" id="IPR003718">
    <property type="entry name" value="OsmC/Ohr_fam"/>
</dbReference>
<evidence type="ECO:0000313" key="1">
    <source>
        <dbReference type="EMBL" id="SEA41114.1"/>
    </source>
</evidence>
<name>A0A1H4AZ63_9BACT</name>
<dbReference type="InterPro" id="IPR015946">
    <property type="entry name" value="KH_dom-like_a/b"/>
</dbReference>
<gene>
    <name evidence="1" type="ORF">SAMN05192529_11743</name>
</gene>
<dbReference type="Proteomes" id="UP000199041">
    <property type="component" value="Unassembled WGS sequence"/>
</dbReference>
<organism evidence="1 2">
    <name type="scientific">Arachidicoccus rhizosphaerae</name>
    <dbReference type="NCBI Taxonomy" id="551991"/>
    <lineage>
        <taxon>Bacteria</taxon>
        <taxon>Pseudomonadati</taxon>
        <taxon>Bacteroidota</taxon>
        <taxon>Chitinophagia</taxon>
        <taxon>Chitinophagales</taxon>
        <taxon>Chitinophagaceae</taxon>
        <taxon>Arachidicoccus</taxon>
    </lineage>
</organism>
<proteinExistence type="predicted"/>
<evidence type="ECO:0000313" key="2">
    <source>
        <dbReference type="Proteomes" id="UP000199041"/>
    </source>
</evidence>
<dbReference type="Pfam" id="PF02566">
    <property type="entry name" value="OsmC"/>
    <property type="match status" value="1"/>
</dbReference>
<keyword evidence="2" id="KW-1185">Reference proteome</keyword>
<protein>
    <submittedName>
        <fullName evidence="1">Uncharacterized OsmC-related protein</fullName>
    </submittedName>
</protein>
<dbReference type="EMBL" id="FNQY01000017">
    <property type="protein sequence ID" value="SEA41114.1"/>
    <property type="molecule type" value="Genomic_DNA"/>
</dbReference>
<dbReference type="RefSeq" id="WP_091399635.1">
    <property type="nucleotide sequence ID" value="NZ_FNQY01000017.1"/>
</dbReference>
<dbReference type="PANTHER" id="PTHR39624:SF2">
    <property type="entry name" value="OSMC-LIKE PROTEIN"/>
    <property type="match status" value="1"/>
</dbReference>
<dbReference type="STRING" id="551991.SAMN05192529_11743"/>